<dbReference type="eggNOG" id="KOG3823">
    <property type="taxonomic scope" value="Eukaryota"/>
</dbReference>
<gene>
    <name evidence="5" type="primary">20210559</name>
    <name evidence="4" type="ORF">HELRODRAFT_186563</name>
</gene>
<dbReference type="Pfam" id="PF09794">
    <property type="entry name" value="Avl9"/>
    <property type="match status" value="1"/>
</dbReference>
<dbReference type="KEGG" id="hro:HELRODRAFT_186563"/>
<dbReference type="RefSeq" id="XP_009028913.1">
    <property type="nucleotide sequence ID" value="XM_009030665.1"/>
</dbReference>
<evidence type="ECO:0000256" key="2">
    <source>
        <dbReference type="SAM" id="MobiDB-lite"/>
    </source>
</evidence>
<dbReference type="OMA" id="IRTQFRV"/>
<feature type="region of interest" description="Disordered" evidence="2">
    <location>
        <begin position="291"/>
        <end position="336"/>
    </location>
</feature>
<dbReference type="EMBL" id="AMQM01001744">
    <property type="status" value="NOT_ANNOTATED_CDS"/>
    <property type="molecule type" value="Genomic_DNA"/>
</dbReference>
<feature type="domain" description="UDENN" evidence="3">
    <location>
        <begin position="12"/>
        <end position="465"/>
    </location>
</feature>
<evidence type="ECO:0000313" key="4">
    <source>
        <dbReference type="EMBL" id="ESN92581.1"/>
    </source>
</evidence>
<reference evidence="5" key="3">
    <citation type="submission" date="2015-06" db="UniProtKB">
        <authorList>
            <consortium name="EnsemblMetazoa"/>
        </authorList>
    </citation>
    <scope>IDENTIFICATION</scope>
</reference>
<reference evidence="4 6" key="2">
    <citation type="journal article" date="2013" name="Nature">
        <title>Insights into bilaterian evolution from three spiralian genomes.</title>
        <authorList>
            <person name="Simakov O."/>
            <person name="Marletaz F."/>
            <person name="Cho S.J."/>
            <person name="Edsinger-Gonzales E."/>
            <person name="Havlak P."/>
            <person name="Hellsten U."/>
            <person name="Kuo D.H."/>
            <person name="Larsson T."/>
            <person name="Lv J."/>
            <person name="Arendt D."/>
            <person name="Savage R."/>
            <person name="Osoegawa K."/>
            <person name="de Jong P."/>
            <person name="Grimwood J."/>
            <person name="Chapman J.A."/>
            <person name="Shapiro H."/>
            <person name="Aerts A."/>
            <person name="Otillar R.P."/>
            <person name="Terry A.Y."/>
            <person name="Boore J.L."/>
            <person name="Grigoriev I.V."/>
            <person name="Lindberg D.R."/>
            <person name="Seaver E.C."/>
            <person name="Weisblat D.A."/>
            <person name="Putnam N.H."/>
            <person name="Rokhsar D.S."/>
        </authorList>
    </citation>
    <scope>NUCLEOTIDE SEQUENCE</scope>
</reference>
<dbReference type="GO" id="GO:0005737">
    <property type="term" value="C:cytoplasm"/>
    <property type="evidence" value="ECO:0000318"/>
    <property type="project" value="GO_Central"/>
</dbReference>
<dbReference type="CTD" id="20210559"/>
<dbReference type="PROSITE" id="PS50211">
    <property type="entry name" value="DENN"/>
    <property type="match status" value="1"/>
</dbReference>
<dbReference type="PANTHER" id="PTHR31017:SF1">
    <property type="entry name" value="LATE SECRETORY PATHWAY PROTEIN AVL9 HOMOLOG"/>
    <property type="match status" value="1"/>
</dbReference>
<evidence type="ECO:0000256" key="1">
    <source>
        <dbReference type="ARBA" id="ARBA00038178"/>
    </source>
</evidence>
<dbReference type="EMBL" id="KB097639">
    <property type="protein sequence ID" value="ESN92581.1"/>
    <property type="molecule type" value="Genomic_DNA"/>
</dbReference>
<dbReference type="InterPro" id="IPR037516">
    <property type="entry name" value="Tripartite_DENN"/>
</dbReference>
<dbReference type="AlphaFoldDB" id="T1FP12"/>
<evidence type="ECO:0000313" key="6">
    <source>
        <dbReference type="Proteomes" id="UP000015101"/>
    </source>
</evidence>
<reference evidence="6" key="1">
    <citation type="submission" date="2012-12" db="EMBL/GenBank/DDBJ databases">
        <authorList>
            <person name="Hellsten U."/>
            <person name="Grimwood J."/>
            <person name="Chapman J.A."/>
            <person name="Shapiro H."/>
            <person name="Aerts A."/>
            <person name="Otillar R.P."/>
            <person name="Terry A.Y."/>
            <person name="Boore J.L."/>
            <person name="Simakov O."/>
            <person name="Marletaz F."/>
            <person name="Cho S.-J."/>
            <person name="Edsinger-Gonzales E."/>
            <person name="Havlak P."/>
            <person name="Kuo D.-H."/>
            <person name="Larsson T."/>
            <person name="Lv J."/>
            <person name="Arendt D."/>
            <person name="Savage R."/>
            <person name="Osoegawa K."/>
            <person name="de Jong P."/>
            <person name="Lindberg D.R."/>
            <person name="Seaver E.C."/>
            <person name="Weisblat D.A."/>
            <person name="Putnam N.H."/>
            <person name="Grigoriev I.V."/>
            <person name="Rokhsar D.S."/>
        </authorList>
    </citation>
    <scope>NUCLEOTIDE SEQUENCE</scope>
</reference>
<organism evidence="5 6">
    <name type="scientific">Helobdella robusta</name>
    <name type="common">Californian leech</name>
    <dbReference type="NCBI Taxonomy" id="6412"/>
    <lineage>
        <taxon>Eukaryota</taxon>
        <taxon>Metazoa</taxon>
        <taxon>Spiralia</taxon>
        <taxon>Lophotrochozoa</taxon>
        <taxon>Annelida</taxon>
        <taxon>Clitellata</taxon>
        <taxon>Hirudinea</taxon>
        <taxon>Rhynchobdellida</taxon>
        <taxon>Glossiphoniidae</taxon>
        <taxon>Helobdella</taxon>
    </lineage>
</organism>
<feature type="compositionally biased region" description="Acidic residues" evidence="2">
    <location>
        <begin position="323"/>
        <end position="336"/>
    </location>
</feature>
<accession>T1FP12</accession>
<dbReference type="GeneID" id="20210559"/>
<sequence length="581" mass="64270">MNWRECFNDPVLHVVIVGFHHKKGCQVEYAYPPLIEGNSHESNECPKQWKHLPSLALPDGAHNYSEDTIYFHLPSLANSSVTIYGVSCYRQIDASEVINKQDDVTRNTVQKSVCILSKLPVYGLIQVKLEMITHAYFVGRDFGQVDLMKETYETLNKSLIESLSQHFHVHLGLSCRDILKQFKHKLLILFKLLMLEKKVLFFSSPVKPICTTILTLVSLFPEMLENGLTNSSDYIPIARTSSSSSSSGPQISGGGCGSSCSSKNVDSSSSSGSATTSTTAVATTTATTTTYSSLNTTDNDDDDDDGDVKNDNVPNNDGRGDANDDDDDDDDFEAGGYDDDYGMPLSLFTKGVLCHPYLSLHLYDILSDACVRGFVIGATNALFMQRKQYLDVIVELAEFKVEILDPELKKALQLSTADLRFIDNLVKCVDDDNKGDPFLDNTGWEGGDDWVRSQFKSYLLSLLATVASREERLLEDFNTSFISAWKLTNNYKQWQAKGPYQHLADIKPEHVCKGQLSMSDVKLKINQVMNLRSGNSKKINAVVNQTEKVVSQTGKAVGAAVGLAKSTVSSWFSGLTAQKEQ</sequence>
<protein>
    <recommendedName>
        <fullName evidence="3">UDENN domain-containing protein</fullName>
    </recommendedName>
</protein>
<dbReference type="PANTHER" id="PTHR31017">
    <property type="entry name" value="LATE SECRETORY PATHWAY PROTEIN AVL9-RELATED"/>
    <property type="match status" value="1"/>
</dbReference>
<dbReference type="InterPro" id="IPR018307">
    <property type="entry name" value="ABL9/DENND6_dom"/>
</dbReference>
<dbReference type="EnsemblMetazoa" id="HelroT186563">
    <property type="protein sequence ID" value="HelroP186563"/>
    <property type="gene ID" value="HelroG186563"/>
</dbReference>
<evidence type="ECO:0000313" key="5">
    <source>
        <dbReference type="EnsemblMetazoa" id="HelroP186563"/>
    </source>
</evidence>
<dbReference type="OrthoDB" id="26278at2759"/>
<dbReference type="Proteomes" id="UP000015101">
    <property type="component" value="Unassembled WGS sequence"/>
</dbReference>
<evidence type="ECO:0000259" key="3">
    <source>
        <dbReference type="PROSITE" id="PS50211"/>
    </source>
</evidence>
<name>T1FP12_HELRO</name>
<comment type="similarity">
    <text evidence="1">Belongs to the AVL9 family.</text>
</comment>
<dbReference type="InterPro" id="IPR051731">
    <property type="entry name" value="DENND11/AVL9_GEFs"/>
</dbReference>
<dbReference type="STRING" id="6412.T1FP12"/>
<dbReference type="HOGENOM" id="CLU_009066_2_0_1"/>
<dbReference type="InParanoid" id="T1FP12"/>
<proteinExistence type="inferred from homology"/>
<keyword evidence="6" id="KW-1185">Reference proteome</keyword>
<dbReference type="FunCoup" id="T1FP12">
    <property type="interactions" value="1240"/>
</dbReference>